<proteinExistence type="inferred from homology"/>
<reference evidence="10 11" key="1">
    <citation type="submission" date="2018-05" db="EMBL/GenBank/DDBJ databases">
        <title>Reference genomes for bee gut microbiota database.</title>
        <authorList>
            <person name="Ellegaard K.M."/>
        </authorList>
    </citation>
    <scope>NUCLEOTIDE SEQUENCE [LARGE SCALE GENOMIC DNA]</scope>
    <source>
        <strain evidence="10 11">ESL0186</strain>
    </source>
</reference>
<evidence type="ECO:0000256" key="5">
    <source>
        <dbReference type="ARBA" id="ARBA00022692"/>
    </source>
</evidence>
<keyword evidence="7 8" id="KW-0472">Membrane</keyword>
<feature type="transmembrane region" description="Helical" evidence="9">
    <location>
        <begin position="21"/>
        <end position="38"/>
    </location>
</feature>
<feature type="transmembrane region" description="Helical" evidence="9">
    <location>
        <begin position="374"/>
        <end position="403"/>
    </location>
</feature>
<organism evidence="10 11">
    <name type="scientific">Lactobacillus kullabergensis</name>
    <dbReference type="NCBI Taxonomy" id="1218493"/>
    <lineage>
        <taxon>Bacteria</taxon>
        <taxon>Bacillati</taxon>
        <taxon>Bacillota</taxon>
        <taxon>Bacilli</taxon>
        <taxon>Lactobacillales</taxon>
        <taxon>Lactobacillaceae</taxon>
        <taxon>Lactobacillus</taxon>
    </lineage>
</organism>
<gene>
    <name evidence="10" type="ORF">DKL58_09380</name>
</gene>
<evidence type="ECO:0000313" key="11">
    <source>
        <dbReference type="Proteomes" id="UP000246036"/>
    </source>
</evidence>
<feature type="transmembrane region" description="Helical" evidence="9">
    <location>
        <begin position="133"/>
        <end position="152"/>
    </location>
</feature>
<comment type="subcellular location">
    <subcellularLocation>
        <location evidence="1 8">Cell membrane</location>
        <topology evidence="1 8">Multi-pass membrane protein</topology>
    </subcellularLocation>
</comment>
<protein>
    <submittedName>
        <fullName evidence="10">Guanine permease</fullName>
    </submittedName>
</protein>
<feature type="transmembrane region" description="Helical" evidence="9">
    <location>
        <begin position="78"/>
        <end position="97"/>
    </location>
</feature>
<feature type="transmembrane region" description="Helical" evidence="9">
    <location>
        <begin position="197"/>
        <end position="215"/>
    </location>
</feature>
<dbReference type="InterPro" id="IPR045018">
    <property type="entry name" value="Azg-like"/>
</dbReference>
<feature type="transmembrane region" description="Helical" evidence="9">
    <location>
        <begin position="103"/>
        <end position="121"/>
    </location>
</feature>
<dbReference type="Proteomes" id="UP000246036">
    <property type="component" value="Chromosome"/>
</dbReference>
<dbReference type="RefSeq" id="WP_109586954.1">
    <property type="nucleotide sequence ID" value="NZ_CP029477.1"/>
</dbReference>
<feature type="transmembrane region" description="Helical" evidence="9">
    <location>
        <begin position="172"/>
        <end position="190"/>
    </location>
</feature>
<evidence type="ECO:0000256" key="3">
    <source>
        <dbReference type="ARBA" id="ARBA00022448"/>
    </source>
</evidence>
<dbReference type="PIRSF" id="PIRSF005353">
    <property type="entry name" value="PbuG"/>
    <property type="match status" value="1"/>
</dbReference>
<feature type="transmembrane region" description="Helical" evidence="9">
    <location>
        <begin position="50"/>
        <end position="71"/>
    </location>
</feature>
<dbReference type="PANTHER" id="PTHR43337">
    <property type="entry name" value="XANTHINE/URACIL PERMEASE C887.17-RELATED"/>
    <property type="match status" value="1"/>
</dbReference>
<dbReference type="PANTHER" id="PTHR43337:SF11">
    <property type="entry name" value="GUANINE_HYPOXANTHINE PERMEASE PBUG"/>
    <property type="match status" value="1"/>
</dbReference>
<feature type="transmembrane region" description="Helical" evidence="9">
    <location>
        <begin position="286"/>
        <end position="308"/>
    </location>
</feature>
<feature type="transmembrane region" description="Helical" evidence="9">
    <location>
        <begin position="314"/>
        <end position="333"/>
    </location>
</feature>
<evidence type="ECO:0000256" key="4">
    <source>
        <dbReference type="ARBA" id="ARBA00022475"/>
    </source>
</evidence>
<comment type="similarity">
    <text evidence="2 8">Belongs to the nucleobase:cation symporter-2 (NCS2) (TC 2.A.40) family. Azg-like subfamily.</text>
</comment>
<dbReference type="Pfam" id="PF00860">
    <property type="entry name" value="Xan_ur_permease"/>
    <property type="match status" value="1"/>
</dbReference>
<sequence>MNFIKSYFQLDKYKTNVKIEFLAGLTTFISMSYILFVNPSVLGASGMDKGAVFTATALASALGTAIMGIVANYPIGEAPALGINAFFAYTVCIGMHVSWETALAAVFVASIIFILITMFKLREMIINAIPSDLKFAISSGIGLFIAFLGMQDGGLIVANKSTLVGLGSLHDPAVWITIFGLIVTVILMILNVPGAIFIGMVLAAIFGVITGQISLPTKIISVAPSIAPSFGQAIFHVKDINTLQMWVVVLTFLLVTFFDTAGTLIGLAQQAGFMKDNKMPRVGKALASDSTAMMVGSVLGTSPVGAFVESSAGIAVGGRTGLTAVFVAIFFLISMIFSPLLGLFTTHVTAPALIIVGVLMAQNTAHIQWDKMEIAVPAFLILIGMPLTYSISDGLALGLITYPICMVAAKRTKEVTPMMWILFFVFIVFLWVLNF</sequence>
<keyword evidence="11" id="KW-1185">Reference proteome</keyword>
<feature type="transmembrane region" description="Helical" evidence="9">
    <location>
        <begin position="245"/>
        <end position="265"/>
    </location>
</feature>
<dbReference type="EMBL" id="CP029477">
    <property type="protein sequence ID" value="AWM76181.1"/>
    <property type="molecule type" value="Genomic_DNA"/>
</dbReference>
<evidence type="ECO:0000256" key="7">
    <source>
        <dbReference type="ARBA" id="ARBA00023136"/>
    </source>
</evidence>
<accession>A0ABM6W2S0</accession>
<feature type="transmembrane region" description="Helical" evidence="9">
    <location>
        <begin position="415"/>
        <end position="433"/>
    </location>
</feature>
<keyword evidence="5 8" id="KW-0812">Transmembrane</keyword>
<keyword evidence="4 8" id="KW-1003">Cell membrane</keyword>
<evidence type="ECO:0000256" key="2">
    <source>
        <dbReference type="ARBA" id="ARBA00005697"/>
    </source>
</evidence>
<name>A0ABM6W2S0_9LACO</name>
<evidence type="ECO:0000256" key="9">
    <source>
        <dbReference type="SAM" id="Phobius"/>
    </source>
</evidence>
<dbReference type="InterPro" id="IPR026033">
    <property type="entry name" value="Azg-like_bact_archaea"/>
</dbReference>
<dbReference type="InterPro" id="IPR006043">
    <property type="entry name" value="NCS2"/>
</dbReference>
<evidence type="ECO:0000313" key="10">
    <source>
        <dbReference type="EMBL" id="AWM76181.1"/>
    </source>
</evidence>
<evidence type="ECO:0000256" key="1">
    <source>
        <dbReference type="ARBA" id="ARBA00004651"/>
    </source>
</evidence>
<evidence type="ECO:0000256" key="8">
    <source>
        <dbReference type="PIRNR" id="PIRNR005353"/>
    </source>
</evidence>
<keyword evidence="3 8" id="KW-0813">Transport</keyword>
<keyword evidence="6 8" id="KW-1133">Transmembrane helix</keyword>
<evidence type="ECO:0000256" key="6">
    <source>
        <dbReference type="ARBA" id="ARBA00022989"/>
    </source>
</evidence>